<feature type="signal peptide" evidence="7">
    <location>
        <begin position="1"/>
        <end position="20"/>
    </location>
</feature>
<evidence type="ECO:0000256" key="5">
    <source>
        <dbReference type="SAM" id="MobiDB-lite"/>
    </source>
</evidence>
<feature type="domain" description="Protein kinase" evidence="8">
    <location>
        <begin position="738"/>
        <end position="1042"/>
    </location>
</feature>
<dbReference type="InterPro" id="IPR050122">
    <property type="entry name" value="RTK"/>
</dbReference>
<dbReference type="GO" id="GO:0005509">
    <property type="term" value="F:calcium ion binding"/>
    <property type="evidence" value="ECO:0007669"/>
    <property type="project" value="UniProtKB-UniRule"/>
</dbReference>
<comment type="subcellular location">
    <subcellularLocation>
        <location evidence="1">Membrane</location>
        <topology evidence="1">Single-pass membrane protein</topology>
    </subcellularLocation>
</comment>
<gene>
    <name evidence="11" type="primary">LOC107223842</name>
</gene>
<dbReference type="KEGG" id="nlo:107223842"/>
<evidence type="ECO:0000256" key="1">
    <source>
        <dbReference type="ARBA" id="ARBA00004167"/>
    </source>
</evidence>
<dbReference type="InterPro" id="IPR000719">
    <property type="entry name" value="Prot_kinase_dom"/>
</dbReference>
<dbReference type="PROSITE" id="PS50268">
    <property type="entry name" value="CADHERIN_2"/>
    <property type="match status" value="1"/>
</dbReference>
<protein>
    <submittedName>
        <fullName evidence="11">Proto-oncogene tyrosine-protein kinase receptor Ret isoform X1</fullName>
    </submittedName>
</protein>
<feature type="chain" id="PRO_5046573740" evidence="7">
    <location>
        <begin position="21"/>
        <end position="1219"/>
    </location>
</feature>
<dbReference type="PRINTS" id="PR00109">
    <property type="entry name" value="TYRKINASE"/>
</dbReference>
<keyword evidence="4" id="KW-0067">ATP-binding</keyword>
<dbReference type="InParanoid" id="A0A6J0BXZ7"/>
<dbReference type="GO" id="GO:0043235">
    <property type="term" value="C:receptor complex"/>
    <property type="evidence" value="ECO:0007669"/>
    <property type="project" value="TreeGrafter"/>
</dbReference>
<dbReference type="OrthoDB" id="3256376at2759"/>
<keyword evidence="11" id="KW-0675">Receptor</keyword>
<feature type="domain" description="Cadherin" evidence="9">
    <location>
        <begin position="176"/>
        <end position="255"/>
    </location>
</feature>
<keyword evidence="3" id="KW-0106">Calcium</keyword>
<evidence type="ECO:0000256" key="7">
    <source>
        <dbReference type="SAM" id="SignalP"/>
    </source>
</evidence>
<evidence type="ECO:0000256" key="2">
    <source>
        <dbReference type="ARBA" id="ARBA00051243"/>
    </source>
</evidence>
<accession>A0A6J0BXZ7</accession>
<name>A0A6J0BXZ7_NEOLC</name>
<reference evidence="11" key="1">
    <citation type="submission" date="2025-08" db="UniProtKB">
        <authorList>
            <consortium name="RefSeq"/>
        </authorList>
    </citation>
    <scope>IDENTIFICATION</scope>
    <source>
        <tissue evidence="11">Thorax and Abdomen</tissue>
    </source>
</reference>
<dbReference type="GO" id="GO:0007169">
    <property type="term" value="P:cell surface receptor protein tyrosine kinase signaling pathway"/>
    <property type="evidence" value="ECO:0007669"/>
    <property type="project" value="TreeGrafter"/>
</dbReference>
<feature type="binding site" evidence="4">
    <location>
        <position position="772"/>
    </location>
    <ligand>
        <name>ATP</name>
        <dbReference type="ChEBI" id="CHEBI:30616"/>
    </ligand>
</feature>
<evidence type="ECO:0000259" key="9">
    <source>
        <dbReference type="PROSITE" id="PS50268"/>
    </source>
</evidence>
<dbReference type="GeneID" id="107223842"/>
<organism evidence="11">
    <name type="scientific">Neodiprion lecontei</name>
    <name type="common">Redheaded pine sawfly</name>
    <dbReference type="NCBI Taxonomy" id="441921"/>
    <lineage>
        <taxon>Eukaryota</taxon>
        <taxon>Metazoa</taxon>
        <taxon>Ecdysozoa</taxon>
        <taxon>Arthropoda</taxon>
        <taxon>Hexapoda</taxon>
        <taxon>Insecta</taxon>
        <taxon>Pterygota</taxon>
        <taxon>Neoptera</taxon>
        <taxon>Endopterygota</taxon>
        <taxon>Hymenoptera</taxon>
        <taxon>Tenthredinoidea</taxon>
        <taxon>Diprionidae</taxon>
        <taxon>Diprioninae</taxon>
        <taxon>Neodiprion</taxon>
    </lineage>
</organism>
<dbReference type="RefSeq" id="XP_015519144.2">
    <property type="nucleotide sequence ID" value="XM_015663658.2"/>
</dbReference>
<keyword evidence="6" id="KW-1133">Transmembrane helix</keyword>
<evidence type="ECO:0000259" key="8">
    <source>
        <dbReference type="PROSITE" id="PS50011"/>
    </source>
</evidence>
<dbReference type="PROSITE" id="PS50011">
    <property type="entry name" value="PROTEIN_KINASE_DOM"/>
    <property type="match status" value="1"/>
</dbReference>
<dbReference type="GO" id="GO:0005886">
    <property type="term" value="C:plasma membrane"/>
    <property type="evidence" value="ECO:0007669"/>
    <property type="project" value="TreeGrafter"/>
</dbReference>
<dbReference type="AlphaFoldDB" id="A0A6J0BXZ7"/>
<evidence type="ECO:0000256" key="3">
    <source>
        <dbReference type="PROSITE-ProRule" id="PRU00043"/>
    </source>
</evidence>
<feature type="transmembrane region" description="Helical" evidence="6">
    <location>
        <begin position="646"/>
        <end position="667"/>
    </location>
</feature>
<proteinExistence type="predicted"/>
<dbReference type="GO" id="GO:0007156">
    <property type="term" value="P:homophilic cell adhesion via plasma membrane adhesion molecules"/>
    <property type="evidence" value="ECO:0007669"/>
    <property type="project" value="InterPro"/>
</dbReference>
<keyword evidence="7" id="KW-0732">Signal</keyword>
<dbReference type="InterPro" id="IPR017441">
    <property type="entry name" value="Protein_kinase_ATP_BS"/>
</dbReference>
<keyword evidence="11" id="KW-0808">Transferase</keyword>
<evidence type="ECO:0000313" key="10">
    <source>
        <dbReference type="Proteomes" id="UP000829291"/>
    </source>
</evidence>
<feature type="region of interest" description="Disordered" evidence="5">
    <location>
        <begin position="600"/>
        <end position="631"/>
    </location>
</feature>
<dbReference type="PROSITE" id="PS00107">
    <property type="entry name" value="PROTEIN_KINASE_ATP"/>
    <property type="match status" value="1"/>
</dbReference>
<dbReference type="Pfam" id="PF07714">
    <property type="entry name" value="PK_Tyr_Ser-Thr"/>
    <property type="match status" value="1"/>
</dbReference>
<evidence type="ECO:0000256" key="6">
    <source>
        <dbReference type="SAM" id="Phobius"/>
    </source>
</evidence>
<dbReference type="GO" id="GO:0004714">
    <property type="term" value="F:transmembrane receptor protein tyrosine kinase activity"/>
    <property type="evidence" value="ECO:0007669"/>
    <property type="project" value="UniProtKB-EC"/>
</dbReference>
<dbReference type="InterPro" id="IPR011009">
    <property type="entry name" value="Kinase-like_dom_sf"/>
</dbReference>
<dbReference type="Proteomes" id="UP000829291">
    <property type="component" value="Chromosome 1"/>
</dbReference>
<comment type="catalytic activity">
    <reaction evidence="2">
        <text>L-tyrosyl-[protein] + ATP = O-phospho-L-tyrosyl-[protein] + ADP + H(+)</text>
        <dbReference type="Rhea" id="RHEA:10596"/>
        <dbReference type="Rhea" id="RHEA-COMP:10136"/>
        <dbReference type="Rhea" id="RHEA-COMP:20101"/>
        <dbReference type="ChEBI" id="CHEBI:15378"/>
        <dbReference type="ChEBI" id="CHEBI:30616"/>
        <dbReference type="ChEBI" id="CHEBI:46858"/>
        <dbReference type="ChEBI" id="CHEBI:61978"/>
        <dbReference type="ChEBI" id="CHEBI:456216"/>
        <dbReference type="EC" id="2.7.10.1"/>
    </reaction>
</comment>
<dbReference type="InterPro" id="IPR001245">
    <property type="entry name" value="Ser-Thr/Tyr_kinase_cat_dom"/>
</dbReference>
<keyword evidence="4" id="KW-0547">Nucleotide-binding</keyword>
<evidence type="ECO:0000256" key="4">
    <source>
        <dbReference type="PROSITE-ProRule" id="PRU10141"/>
    </source>
</evidence>
<keyword evidence="6" id="KW-0812">Transmembrane</keyword>
<dbReference type="FunCoup" id="A0A6J0BXZ7">
    <property type="interactions" value="1"/>
</dbReference>
<feature type="compositionally biased region" description="Polar residues" evidence="5">
    <location>
        <begin position="1150"/>
        <end position="1161"/>
    </location>
</feature>
<dbReference type="SMART" id="SM00219">
    <property type="entry name" value="TyrKc"/>
    <property type="match status" value="1"/>
</dbReference>
<dbReference type="GO" id="GO:0005524">
    <property type="term" value="F:ATP binding"/>
    <property type="evidence" value="ECO:0007669"/>
    <property type="project" value="UniProtKB-UniRule"/>
</dbReference>
<dbReference type="Gene3D" id="3.30.200.20">
    <property type="entry name" value="Phosphorylase Kinase, domain 1"/>
    <property type="match status" value="1"/>
</dbReference>
<dbReference type="SUPFAM" id="SSF56112">
    <property type="entry name" value="Protein kinase-like (PK-like)"/>
    <property type="match status" value="1"/>
</dbReference>
<dbReference type="PROSITE" id="PS00109">
    <property type="entry name" value="PROTEIN_KINASE_TYR"/>
    <property type="match status" value="1"/>
</dbReference>
<sequence>MDTRTVRLLLLLTTCAAVSALYFPQSDLSLRLPYLAKGGGKLIGNVSLVTVRALRNDSVASTDLKYLIASSSHKSLTLNPSTGDLKLSITTDRVSEFPKVIIVQATARGRSDAELEIKLQSISSEGKKLNCTPYVKDMCFWNTSKYRIYENKPATMLGRLGPEVYATICPDFHVTRYELLNGTKYFHIVNKSLQAEAALDRDTLPKPTGPGPGPHMNILVSCVVWNEKTGNQHVSNATLSIDILDEDDNPPVPQFPSFKKIHLKDFVAGDRLDENDLIIQDADTMTVNQYSVRMLGDVDNALKIDYEPYLVDHHTNPASMAIYTRLYANTTLLPRSPYKVVLQMTDESLLRGHGDKSVNITLSFYGSIRQVSSATTTVPVQHPISYPKNIRVARGSSQFSRIAAPSVSPNSAVVFILRNSKAFDITRSGGIVYVANTTELKSAPSSITLKIEWRNRNGTVSTTSLTVHLVNGSSCNRTSVGLHSCANAETEEICKSSCGVGSGSLTSGNFTPECSWRKNEASAASMVMTSRYETCSPSLSHCPDKTCDALEELNPRICPQDCVIESDVHFAHVNKEGRGIDVGLGMCSCTDTLQCTCGPRTTQKKENGPHGGPGSNGKSKKDGKSLAGIAGPEKVVPGSSCGPTCLVGVIGASLFVLIVVAGIFVTWRYRMAVKGSRRECKHDADGGVGGLSILPSDYIDRGDGLLIGLDSLTTANRTLLLPKSCPPDPKWEFPRCQLAIEQVLGEGEFGRVLRARAIDIGGWPGPTTVAVKTLKEGACASELADLLSEYQLLKEAQHPNVIRLLGACTSPGGPVYLIIEFAEFGSLRNYLRRSRHLESEGRAPCSTSLLSASPAVTREDVSIVDSICNYGVTPRDILSFAWQISKGMAYLADIKLVHRDLAARNVLLATGKVCKISDFGLTRDVYEDDAYLKRSKGRVPVKWMAPESLADHVYTSKSDVWSFGVLLWELVTLGASPYPGVDVHNLYNLLKAGYRMEKPANCSHQLYKLMVSCWHEEAGMRPSFKELTCHWERMLEDGVDYLDLNPRTVHNRAYFTSLHALDSPTSSGTDKLGYGNVNNEVMRTDVNYLTKTPAEEMTKCDKVDKLQALWQQPIASFPEEPIKPPYVNDISNRPMAQNHYESPIKLRNASVASSTDNTLKTPPNERPQSYIDMDGKKAKEGQEDLLLFNSVEKSIEKIENGIVLNGLNGLNGLQNGRAM</sequence>
<dbReference type="Pfam" id="PF22540">
    <property type="entry name" value="RET_CRD"/>
    <property type="match status" value="1"/>
</dbReference>
<dbReference type="InterPro" id="IPR055162">
    <property type="entry name" value="RET_CRD"/>
</dbReference>
<keyword evidence="10" id="KW-1185">Reference proteome</keyword>
<keyword evidence="11" id="KW-0418">Kinase</keyword>
<dbReference type="InterPro" id="IPR020635">
    <property type="entry name" value="Tyr_kinase_cat_dom"/>
</dbReference>
<dbReference type="PANTHER" id="PTHR24416">
    <property type="entry name" value="TYROSINE-PROTEIN KINASE RECEPTOR"/>
    <property type="match status" value="1"/>
</dbReference>
<evidence type="ECO:0000313" key="11">
    <source>
        <dbReference type="RefSeq" id="XP_015519144.2"/>
    </source>
</evidence>
<dbReference type="InterPro" id="IPR002126">
    <property type="entry name" value="Cadherin-like_dom"/>
</dbReference>
<feature type="region of interest" description="Disordered" evidence="5">
    <location>
        <begin position="1150"/>
        <end position="1171"/>
    </location>
</feature>
<keyword evidence="6" id="KW-0472">Membrane</keyword>
<dbReference type="Gene3D" id="1.10.510.10">
    <property type="entry name" value="Transferase(Phosphotransferase) domain 1"/>
    <property type="match status" value="1"/>
</dbReference>
<dbReference type="InterPro" id="IPR008266">
    <property type="entry name" value="Tyr_kinase_AS"/>
</dbReference>
<dbReference type="PANTHER" id="PTHR24416:SF617">
    <property type="entry name" value="RET ONCOGENE, ISOFORM A"/>
    <property type="match status" value="1"/>
</dbReference>